<dbReference type="eggNOG" id="COG1208">
    <property type="taxonomic scope" value="Bacteria"/>
</dbReference>
<dbReference type="STRING" id="1070319.CAGGBEG34_250028"/>
<reference evidence="4 5" key="1">
    <citation type="submission" date="2011-08" db="EMBL/GenBank/DDBJ databases">
        <title>The genome of the obligate endobacterium of an arbuscular mycorrhizal fungus reveals an interphylum network of nutritional interactions.</title>
        <authorList>
            <person name="Ghignone S."/>
            <person name="Salvioli A."/>
            <person name="Anca I."/>
            <person name="Lumini E."/>
            <person name="Ortu G."/>
            <person name="Petiti L."/>
            <person name="Cruveiller S."/>
            <person name="Bianciotto V."/>
            <person name="Piffanelli P."/>
            <person name="Lanfranco L."/>
            <person name="Bonfante P."/>
        </authorList>
    </citation>
    <scope>NUCLEOTIDE SEQUENCE [LARGE SCALE GENOMIC DNA]</scope>
    <source>
        <strain evidence="4 5">BEG34</strain>
    </source>
</reference>
<dbReference type="EMBL" id="CAFB01000042">
    <property type="protein sequence ID" value="CCD29526.1"/>
    <property type="molecule type" value="Genomic_DNA"/>
</dbReference>
<evidence type="ECO:0000313" key="5">
    <source>
        <dbReference type="Proteomes" id="UP000054051"/>
    </source>
</evidence>
<feature type="domain" description="Nucleotidyl transferase" evidence="3">
    <location>
        <begin position="7"/>
        <end position="125"/>
    </location>
</feature>
<comment type="caution">
    <text evidence="4">The sequence shown here is derived from an EMBL/GenBank/DDBJ whole genome shotgun (WGS) entry which is preliminary data.</text>
</comment>
<dbReference type="Pfam" id="PF00483">
    <property type="entry name" value="NTP_transferase"/>
    <property type="match status" value="1"/>
</dbReference>
<sequence length="276" mass="29970">MSALLTAMIFAAGRGERMHPLSDACPKPLLNAGGKALIVWQIERLARAGFRDLVINHAWRGAQIEAALGDGARWGVRIRYSAEQPALETAGGIRQALPLLEARRGPCAFVAVSGDLYTDYDYRLLHAPLQRISQQPEPHLHLVMVPNPDHHPNGDFALLDNGQLSLIDAPRLTFGNIGVYHMHMFHTLAPGAHCALGPYYRTAIAARRASGEQYSGRWLNIGAPEQLYALDAMLSGVPHNRAGGVAPPCRTHCTVCVGAPCQRGCAKLLRHSCSEI</sequence>
<dbReference type="CDD" id="cd06422">
    <property type="entry name" value="NTP_transferase_like_1"/>
    <property type="match status" value="1"/>
</dbReference>
<organism evidence="4 5">
    <name type="scientific">Candidatus Glomeribacter gigasporarum BEG34</name>
    <dbReference type="NCBI Taxonomy" id="1070319"/>
    <lineage>
        <taxon>Bacteria</taxon>
        <taxon>Pseudomonadati</taxon>
        <taxon>Pseudomonadota</taxon>
        <taxon>Betaproteobacteria</taxon>
        <taxon>Burkholderiales</taxon>
        <taxon>Burkholderiaceae</taxon>
        <taxon>Candidatus Glomeribacter</taxon>
    </lineage>
</organism>
<dbReference type="GO" id="GO:0016779">
    <property type="term" value="F:nucleotidyltransferase activity"/>
    <property type="evidence" value="ECO:0007669"/>
    <property type="project" value="UniProtKB-KW"/>
</dbReference>
<keyword evidence="5" id="KW-1185">Reference proteome</keyword>
<gene>
    <name evidence="4" type="ORF">CAGGBEG34_250028</name>
</gene>
<dbReference type="InterPro" id="IPR005835">
    <property type="entry name" value="NTP_transferase_dom"/>
</dbReference>
<dbReference type="NCBIfam" id="NF045761">
    <property type="entry name" value="NAMPUrTaseMurU"/>
    <property type="match status" value="1"/>
</dbReference>
<dbReference type="Proteomes" id="UP000054051">
    <property type="component" value="Unassembled WGS sequence"/>
</dbReference>
<evidence type="ECO:0000259" key="3">
    <source>
        <dbReference type="Pfam" id="PF00483"/>
    </source>
</evidence>
<dbReference type="SUPFAM" id="SSF53448">
    <property type="entry name" value="Nucleotide-diphospho-sugar transferases"/>
    <property type="match status" value="1"/>
</dbReference>
<dbReference type="PANTHER" id="PTHR43584:SF8">
    <property type="entry name" value="N-ACETYLMURAMATE ALPHA-1-PHOSPHATE URIDYLYLTRANSFERASE"/>
    <property type="match status" value="1"/>
</dbReference>
<name>G2J9S9_9BURK</name>
<dbReference type="InterPro" id="IPR054790">
    <property type="entry name" value="MurU"/>
</dbReference>
<proteinExistence type="predicted"/>
<evidence type="ECO:0000313" key="4">
    <source>
        <dbReference type="EMBL" id="CCD29526.1"/>
    </source>
</evidence>
<dbReference type="InterPro" id="IPR029044">
    <property type="entry name" value="Nucleotide-diphossugar_trans"/>
</dbReference>
<evidence type="ECO:0000256" key="2">
    <source>
        <dbReference type="ARBA" id="ARBA00022695"/>
    </source>
</evidence>
<dbReference type="Gene3D" id="3.90.550.10">
    <property type="entry name" value="Spore Coat Polysaccharide Biosynthesis Protein SpsA, Chain A"/>
    <property type="match status" value="1"/>
</dbReference>
<dbReference type="InterPro" id="IPR050065">
    <property type="entry name" value="GlmU-like"/>
</dbReference>
<evidence type="ECO:0000256" key="1">
    <source>
        <dbReference type="ARBA" id="ARBA00022679"/>
    </source>
</evidence>
<dbReference type="PANTHER" id="PTHR43584">
    <property type="entry name" value="NUCLEOTIDYL TRANSFERASE"/>
    <property type="match status" value="1"/>
</dbReference>
<keyword evidence="2" id="KW-0548">Nucleotidyltransferase</keyword>
<keyword evidence="1 4" id="KW-0808">Transferase</keyword>
<dbReference type="AlphaFoldDB" id="G2J9S9"/>
<accession>G2J9S9</accession>
<protein>
    <submittedName>
        <fullName evidence="4">Nucleotidyltransferase family protein (Glucose-1-phosphate thymidylyltransferase RfbA)</fullName>
    </submittedName>
</protein>